<sequence>MTKNDFKLAWRKLLKNKGFTLLNIIGLTLGFTGFILSYQYINRETSYDKWNPHYKDIYQIGLEAEGAFTDETSPSLAPLLKQNLPDIVYAGRKIVYNYGSYPLFGEKTVLIKNAALIDSSAARIFQIENATRTALQKQGSKGCDHGQKPYCRTTIQKRRLKF</sequence>
<accession>A0A2X2L447</accession>
<protein>
    <recommendedName>
        <fullName evidence="4">MacB-like periplasmic core domain-containing protein</fullName>
    </recommendedName>
</protein>
<name>A0A2X2L447_SPHMU</name>
<evidence type="ECO:0000313" key="3">
    <source>
        <dbReference type="Proteomes" id="UP000251241"/>
    </source>
</evidence>
<keyword evidence="1" id="KW-0472">Membrane</keyword>
<evidence type="ECO:0000256" key="1">
    <source>
        <dbReference type="SAM" id="Phobius"/>
    </source>
</evidence>
<dbReference type="AlphaFoldDB" id="A0A2X2L447"/>
<evidence type="ECO:0008006" key="4">
    <source>
        <dbReference type="Google" id="ProtNLM"/>
    </source>
</evidence>
<feature type="transmembrane region" description="Helical" evidence="1">
    <location>
        <begin position="21"/>
        <end position="41"/>
    </location>
</feature>
<organism evidence="2 3">
    <name type="scientific">Sphingobacterium multivorum</name>
    <dbReference type="NCBI Taxonomy" id="28454"/>
    <lineage>
        <taxon>Bacteria</taxon>
        <taxon>Pseudomonadati</taxon>
        <taxon>Bacteroidota</taxon>
        <taxon>Sphingobacteriia</taxon>
        <taxon>Sphingobacteriales</taxon>
        <taxon>Sphingobacteriaceae</taxon>
        <taxon>Sphingobacterium</taxon>
    </lineage>
</organism>
<dbReference type="Proteomes" id="UP000251241">
    <property type="component" value="Unassembled WGS sequence"/>
</dbReference>
<keyword evidence="1" id="KW-1133">Transmembrane helix</keyword>
<proteinExistence type="predicted"/>
<evidence type="ECO:0000313" key="2">
    <source>
        <dbReference type="EMBL" id="SPZ84030.1"/>
    </source>
</evidence>
<reference evidence="2 3" key="1">
    <citation type="submission" date="2018-06" db="EMBL/GenBank/DDBJ databases">
        <authorList>
            <consortium name="Pathogen Informatics"/>
            <person name="Doyle S."/>
        </authorList>
    </citation>
    <scope>NUCLEOTIDE SEQUENCE [LARGE SCALE GENOMIC DNA]</scope>
    <source>
        <strain evidence="2 3">NCTC11343</strain>
    </source>
</reference>
<keyword evidence="1" id="KW-0812">Transmembrane</keyword>
<gene>
    <name evidence="2" type="ORF">NCTC11343_00560</name>
</gene>
<dbReference type="EMBL" id="UAUU01000002">
    <property type="protein sequence ID" value="SPZ84030.1"/>
    <property type="molecule type" value="Genomic_DNA"/>
</dbReference>